<dbReference type="Proteomes" id="UP000290289">
    <property type="component" value="Chromosome 8"/>
</dbReference>
<dbReference type="PANTHER" id="PTHR35300">
    <property type="entry name" value="COACTIVATOR CBP, KIX DOMAIN-CONTAINING PROTEIN-RELATED"/>
    <property type="match status" value="1"/>
</dbReference>
<accession>A0A498JEC0</accession>
<proteinExistence type="predicted"/>
<reference evidence="1 2" key="1">
    <citation type="submission" date="2018-10" db="EMBL/GenBank/DDBJ databases">
        <title>A high-quality apple genome assembly.</title>
        <authorList>
            <person name="Hu J."/>
        </authorList>
    </citation>
    <scope>NUCLEOTIDE SEQUENCE [LARGE SCALE GENOMIC DNA]</scope>
    <source>
        <strain evidence="2">cv. HFTH1</strain>
        <tissue evidence="1">Young leaf</tissue>
    </source>
</reference>
<organism evidence="1 2">
    <name type="scientific">Malus domestica</name>
    <name type="common">Apple</name>
    <name type="synonym">Pyrus malus</name>
    <dbReference type="NCBI Taxonomy" id="3750"/>
    <lineage>
        <taxon>Eukaryota</taxon>
        <taxon>Viridiplantae</taxon>
        <taxon>Streptophyta</taxon>
        <taxon>Embryophyta</taxon>
        <taxon>Tracheophyta</taxon>
        <taxon>Spermatophyta</taxon>
        <taxon>Magnoliopsida</taxon>
        <taxon>eudicotyledons</taxon>
        <taxon>Gunneridae</taxon>
        <taxon>Pentapetalae</taxon>
        <taxon>rosids</taxon>
        <taxon>fabids</taxon>
        <taxon>Rosales</taxon>
        <taxon>Rosaceae</taxon>
        <taxon>Amygdaloideae</taxon>
        <taxon>Maleae</taxon>
        <taxon>Malus</taxon>
    </lineage>
</organism>
<name>A0A498JEC0_MALDO</name>
<gene>
    <name evidence="1" type="ORF">DVH24_021105</name>
</gene>
<comment type="caution">
    <text evidence="1">The sequence shown here is derived from an EMBL/GenBank/DDBJ whole genome shotgun (WGS) entry which is preliminary data.</text>
</comment>
<dbReference type="PANTHER" id="PTHR35300:SF5">
    <property type="entry name" value="HISTONE ACETYLTRANSFERASE"/>
    <property type="match status" value="1"/>
</dbReference>
<protein>
    <submittedName>
        <fullName evidence="1">Uncharacterized protein</fullName>
    </submittedName>
</protein>
<evidence type="ECO:0000313" key="2">
    <source>
        <dbReference type="Proteomes" id="UP000290289"/>
    </source>
</evidence>
<dbReference type="AlphaFoldDB" id="A0A498JEC0"/>
<sequence length="324" mass="36626">MMPLTRQFDVMRLLKLETTFNLGCIARRATRSQRNTNTRCYMMHVTSDVPSVSPSVGEDASQKDYMSTSQYRPHCSSHVNPKTINSTHLAFESRCPVVINNDCSTMKFTVAFENVPPSGYDHLFPREKPATSNFPKYPLCYGNLPQFEELKAGFVVHSKLVSNLLKPAKMGVIPNLLYNGDKANNNTRTHTRDYPESPYMIGCDLSLRLGPLSSQCQSSENSQAQEGKKVGVQEGTKCSDQSLRFDKQFPLIPEGNEYGPINSWSRLSFESEDKYMQVVEPKIISKILKATREFLLKKDNIALKNEQAHQIFPRTAHTLEDLSS</sequence>
<keyword evidence="2" id="KW-1185">Reference proteome</keyword>
<evidence type="ECO:0000313" key="1">
    <source>
        <dbReference type="EMBL" id="RXH92082.1"/>
    </source>
</evidence>
<dbReference type="EMBL" id="RDQH01000334">
    <property type="protein sequence ID" value="RXH92082.1"/>
    <property type="molecule type" value="Genomic_DNA"/>
</dbReference>